<dbReference type="InterPro" id="IPR033116">
    <property type="entry name" value="TRYPSIN_SER"/>
</dbReference>
<feature type="compositionally biased region" description="Low complexity" evidence="2">
    <location>
        <begin position="142"/>
        <end position="159"/>
    </location>
</feature>
<reference evidence="4" key="1">
    <citation type="submission" date="2022-03" db="EMBL/GenBank/DDBJ databases">
        <authorList>
            <person name="Martin H S."/>
        </authorList>
    </citation>
    <scope>NUCLEOTIDE SEQUENCE</scope>
</reference>
<proteinExistence type="predicted"/>
<dbReference type="EMBL" id="OW152835">
    <property type="protein sequence ID" value="CAH2056360.1"/>
    <property type="molecule type" value="Genomic_DNA"/>
</dbReference>
<feature type="non-terminal residue" evidence="4">
    <location>
        <position position="620"/>
    </location>
</feature>
<dbReference type="CDD" id="cd00190">
    <property type="entry name" value="Tryp_SPc"/>
    <property type="match status" value="1"/>
</dbReference>
<dbReference type="PANTHER" id="PTHR24252:SF7">
    <property type="entry name" value="HYALIN"/>
    <property type="match status" value="1"/>
</dbReference>
<sequence>MLNESTPTMKEDLSSSATIDMMETKSSLIPSSTPAYHSSAYPLQYITTGHYVTMKPSSYPSINAASVVAKPSPNKKPSYGIIYTTPNIISQDNRPGSIIPNLSTSKPSQSTSQAIEAFNRYPTDPSEFGQTVTTFSYVSSTTTKTTPTTRRPPSTSYVTGVKPSRKPVTNPGNAVSTYDAAPDTFSSATPTVIVLNSPQTDRPESSEDKEPEFVEISQEPFKKPLNQITVNNHIESTNNIFVGKPSQTFERPASPTVVITPKPAPSTTPYPIKLSTRPVPTSTPDVSSFDTYTELYSPTTLKPELQMSPDDSINFPPVTTTKKPRPTKKATTTTITPSTTTELYDDITTESYTEQTVNYDDRRLCGVRPLVKSGRIVGGKNASFGDWPWQVLIRESSWLGLFTKNKCGGVLITNRFVTTAAHCQPGFMGSLVAVFGENDISTNLEPRRPVAKNVRRVIPHPKYDAATFENDLALLELESPIKYEPHIVPICMPPDEADFTNRMATVTGWGRLKYGGGVPAILQEVQVPVMENSHCQYMFQTAGHAKKILDSFICAGYSNGKKDSCEGDSGGPLVVKNDDGRWVLVGTVSHGIKCAARFLPGVYMRTTYYKPWFRSITGVK</sequence>
<evidence type="ECO:0000256" key="1">
    <source>
        <dbReference type="ARBA" id="ARBA00023157"/>
    </source>
</evidence>
<dbReference type="InterPro" id="IPR001314">
    <property type="entry name" value="Peptidase_S1A"/>
</dbReference>
<dbReference type="Proteomes" id="UP000837857">
    <property type="component" value="Chromosome 23"/>
</dbReference>
<dbReference type="SMART" id="SM00020">
    <property type="entry name" value="Tryp_SPc"/>
    <property type="match status" value="1"/>
</dbReference>
<evidence type="ECO:0000313" key="4">
    <source>
        <dbReference type="EMBL" id="CAH2056360.1"/>
    </source>
</evidence>
<dbReference type="PRINTS" id="PR00722">
    <property type="entry name" value="CHYMOTRYPSIN"/>
</dbReference>
<protein>
    <recommendedName>
        <fullName evidence="3">Peptidase S1 domain-containing protein</fullName>
    </recommendedName>
</protein>
<evidence type="ECO:0000256" key="2">
    <source>
        <dbReference type="SAM" id="MobiDB-lite"/>
    </source>
</evidence>
<feature type="domain" description="Peptidase S1" evidence="3">
    <location>
        <begin position="376"/>
        <end position="618"/>
    </location>
</feature>
<evidence type="ECO:0000259" key="3">
    <source>
        <dbReference type="PROSITE" id="PS50240"/>
    </source>
</evidence>
<dbReference type="SUPFAM" id="SSF50494">
    <property type="entry name" value="Trypsin-like serine proteases"/>
    <property type="match status" value="1"/>
</dbReference>
<dbReference type="InterPro" id="IPR043504">
    <property type="entry name" value="Peptidase_S1_PA_chymotrypsin"/>
</dbReference>
<dbReference type="PROSITE" id="PS00135">
    <property type="entry name" value="TRYPSIN_SER"/>
    <property type="match status" value="1"/>
</dbReference>
<gene>
    <name evidence="4" type="ORF">IPOD504_LOCUS9592</name>
</gene>
<dbReference type="PROSITE" id="PS50240">
    <property type="entry name" value="TRYPSIN_DOM"/>
    <property type="match status" value="1"/>
</dbReference>
<organism evidence="4 5">
    <name type="scientific">Iphiclides podalirius</name>
    <name type="common">scarce swallowtail</name>
    <dbReference type="NCBI Taxonomy" id="110791"/>
    <lineage>
        <taxon>Eukaryota</taxon>
        <taxon>Metazoa</taxon>
        <taxon>Ecdysozoa</taxon>
        <taxon>Arthropoda</taxon>
        <taxon>Hexapoda</taxon>
        <taxon>Insecta</taxon>
        <taxon>Pterygota</taxon>
        <taxon>Neoptera</taxon>
        <taxon>Endopterygota</taxon>
        <taxon>Lepidoptera</taxon>
        <taxon>Glossata</taxon>
        <taxon>Ditrysia</taxon>
        <taxon>Papilionoidea</taxon>
        <taxon>Papilionidae</taxon>
        <taxon>Papilioninae</taxon>
        <taxon>Iphiclides</taxon>
    </lineage>
</organism>
<evidence type="ECO:0000313" key="5">
    <source>
        <dbReference type="Proteomes" id="UP000837857"/>
    </source>
</evidence>
<keyword evidence="5" id="KW-1185">Reference proteome</keyword>
<dbReference type="Pfam" id="PF00089">
    <property type="entry name" value="Trypsin"/>
    <property type="match status" value="1"/>
</dbReference>
<dbReference type="Gene3D" id="2.40.10.10">
    <property type="entry name" value="Trypsin-like serine proteases"/>
    <property type="match status" value="1"/>
</dbReference>
<keyword evidence="1" id="KW-1015">Disulfide bond</keyword>
<accession>A0ABN8IFC3</accession>
<feature type="region of interest" description="Disordered" evidence="2">
    <location>
        <begin position="142"/>
        <end position="174"/>
    </location>
</feature>
<name>A0ABN8IFC3_9NEOP</name>
<dbReference type="PANTHER" id="PTHR24252">
    <property type="entry name" value="ACROSIN-RELATED"/>
    <property type="match status" value="1"/>
</dbReference>
<feature type="region of interest" description="Disordered" evidence="2">
    <location>
        <begin position="245"/>
        <end position="286"/>
    </location>
</feature>
<dbReference type="InterPro" id="IPR009003">
    <property type="entry name" value="Peptidase_S1_PA"/>
</dbReference>
<dbReference type="InterPro" id="IPR001254">
    <property type="entry name" value="Trypsin_dom"/>
</dbReference>